<accession>A0A1G9XRZ2</accession>
<dbReference type="InterPro" id="IPR004995">
    <property type="entry name" value="Spore_Ger"/>
</dbReference>
<keyword evidence="2 4" id="KW-0472">Membrane</keyword>
<proteinExistence type="inferred from homology"/>
<evidence type="ECO:0000256" key="3">
    <source>
        <dbReference type="SAM" id="MobiDB-lite"/>
    </source>
</evidence>
<feature type="transmembrane region" description="Helical" evidence="4">
    <location>
        <begin position="413"/>
        <end position="434"/>
    </location>
</feature>
<protein>
    <submittedName>
        <fullName evidence="5">Spore germination protein KA</fullName>
    </submittedName>
</protein>
<feature type="transmembrane region" description="Helical" evidence="4">
    <location>
        <begin position="323"/>
        <end position="345"/>
    </location>
</feature>
<feature type="region of interest" description="Disordered" evidence="3">
    <location>
        <begin position="514"/>
        <end position="533"/>
    </location>
</feature>
<evidence type="ECO:0000313" key="5">
    <source>
        <dbReference type="EMBL" id="SDM99599.1"/>
    </source>
</evidence>
<dbReference type="EMBL" id="FNID01000009">
    <property type="protein sequence ID" value="SDM99599.1"/>
    <property type="molecule type" value="Genomic_DNA"/>
</dbReference>
<dbReference type="Pfam" id="PF03323">
    <property type="entry name" value="GerA"/>
    <property type="match status" value="1"/>
</dbReference>
<dbReference type="AlphaFoldDB" id="A0A1G9XRZ2"/>
<name>A0A1G9XRZ2_9FIRM</name>
<dbReference type="OrthoDB" id="9772630at2"/>
<reference evidence="5 6" key="1">
    <citation type="submission" date="2016-10" db="EMBL/GenBank/DDBJ databases">
        <authorList>
            <person name="de Groot N.N."/>
        </authorList>
    </citation>
    <scope>NUCLEOTIDE SEQUENCE [LARGE SCALE GENOMIC DNA]</scope>
    <source>
        <strain evidence="5 6">CGMCC 1.5012</strain>
    </source>
</reference>
<evidence type="ECO:0000256" key="4">
    <source>
        <dbReference type="SAM" id="Phobius"/>
    </source>
</evidence>
<dbReference type="PANTHER" id="PTHR22550:SF5">
    <property type="entry name" value="LEUCINE ZIPPER PROTEIN 4"/>
    <property type="match status" value="1"/>
</dbReference>
<dbReference type="STRING" id="258515.SAMN05192585_10930"/>
<dbReference type="InterPro" id="IPR050768">
    <property type="entry name" value="UPF0353/GerABKA_families"/>
</dbReference>
<dbReference type="Proteomes" id="UP000199182">
    <property type="component" value="Unassembled WGS sequence"/>
</dbReference>
<comment type="similarity">
    <text evidence="1">Belongs to the GerABKA family.</text>
</comment>
<sequence length="533" mass="58574">MLKNMLNKLSLYLMNKQLNAEQNKNNPDASKINEALSKSLQTNLNNLKTIMSSSNDFIVREFSLGLNQGIHAGLVYVDGLTNSQTINESIIEPLMYKSQMVPLPKDKNIGIEQVMQSLLSVGEVKEIAQIDEAIDAFLNGDTVLMVDGCPKALQISTRGWEKRGITEPSTETVVKGPREGFTESIRVNTSLLRRKLKNPDFTLEALTIGRKTRTVIMIAYMKNLADENIVQMVRDRLKKIDTDSIFAAGYIQEYIGDAPFSPFPTTHYSEKPDVIAARLLEGRVAVLTDGTPFVVSVPMFFMECFQTGEDYYVSYFFASVMRVLRYVSFGISVLAPAIYVALTTFHQELVPTKLLISMASAREGVPFPAALEAIVLLLAFEIIREAGIRLPRPVGQAISIVGALVMGQSAVQAGLVGAPLVIVVAITAVSNFVVPTLSDVATQVRFLLLLLAASMGGYGIVIGLLLMLVHLSSLTSYGVPYLSPYAPLHPRDLKDSFIRAPLWMMISRPTALAGKDRKRRNITAPVKDPTSKP</sequence>
<dbReference type="GO" id="GO:0016020">
    <property type="term" value="C:membrane"/>
    <property type="evidence" value="ECO:0007669"/>
    <property type="project" value="InterPro"/>
</dbReference>
<keyword evidence="4" id="KW-1133">Transmembrane helix</keyword>
<dbReference type="RefSeq" id="WP_092638907.1">
    <property type="nucleotide sequence ID" value="NZ_FNID01000009.1"/>
</dbReference>
<dbReference type="PIRSF" id="PIRSF005690">
    <property type="entry name" value="GerBA"/>
    <property type="match status" value="1"/>
</dbReference>
<evidence type="ECO:0000313" key="6">
    <source>
        <dbReference type="Proteomes" id="UP000199182"/>
    </source>
</evidence>
<dbReference type="PANTHER" id="PTHR22550">
    <property type="entry name" value="SPORE GERMINATION PROTEIN"/>
    <property type="match status" value="1"/>
</dbReference>
<gene>
    <name evidence="5" type="ORF">SAMN05192585_10930</name>
</gene>
<keyword evidence="4" id="KW-0812">Transmembrane</keyword>
<organism evidence="5 6">
    <name type="scientific">Acetanaerobacterium elongatum</name>
    <dbReference type="NCBI Taxonomy" id="258515"/>
    <lineage>
        <taxon>Bacteria</taxon>
        <taxon>Bacillati</taxon>
        <taxon>Bacillota</taxon>
        <taxon>Clostridia</taxon>
        <taxon>Eubacteriales</taxon>
        <taxon>Oscillospiraceae</taxon>
        <taxon>Acetanaerobacterium</taxon>
    </lineage>
</organism>
<dbReference type="GO" id="GO:0009847">
    <property type="term" value="P:spore germination"/>
    <property type="evidence" value="ECO:0007669"/>
    <property type="project" value="InterPro"/>
</dbReference>
<evidence type="ECO:0000256" key="1">
    <source>
        <dbReference type="ARBA" id="ARBA00005278"/>
    </source>
</evidence>
<evidence type="ECO:0000256" key="2">
    <source>
        <dbReference type="ARBA" id="ARBA00023136"/>
    </source>
</evidence>
<feature type="transmembrane region" description="Helical" evidence="4">
    <location>
        <begin position="446"/>
        <end position="469"/>
    </location>
</feature>
<keyword evidence="6" id="KW-1185">Reference proteome</keyword>